<organism evidence="2 3">
    <name type="scientific">Portunus trituberculatus</name>
    <name type="common">Swimming crab</name>
    <name type="synonym">Neptunus trituberculatus</name>
    <dbReference type="NCBI Taxonomy" id="210409"/>
    <lineage>
        <taxon>Eukaryota</taxon>
        <taxon>Metazoa</taxon>
        <taxon>Ecdysozoa</taxon>
        <taxon>Arthropoda</taxon>
        <taxon>Crustacea</taxon>
        <taxon>Multicrustacea</taxon>
        <taxon>Malacostraca</taxon>
        <taxon>Eumalacostraca</taxon>
        <taxon>Eucarida</taxon>
        <taxon>Decapoda</taxon>
        <taxon>Pleocyemata</taxon>
        <taxon>Brachyura</taxon>
        <taxon>Eubrachyura</taxon>
        <taxon>Portunoidea</taxon>
        <taxon>Portunidae</taxon>
        <taxon>Portuninae</taxon>
        <taxon>Portunus</taxon>
    </lineage>
</organism>
<feature type="region of interest" description="Disordered" evidence="1">
    <location>
        <begin position="65"/>
        <end position="109"/>
    </location>
</feature>
<dbReference type="EMBL" id="VSRR010000773">
    <property type="protein sequence ID" value="MPC19466.1"/>
    <property type="molecule type" value="Genomic_DNA"/>
</dbReference>
<reference evidence="2 3" key="1">
    <citation type="submission" date="2019-05" db="EMBL/GenBank/DDBJ databases">
        <title>Another draft genome of Portunus trituberculatus and its Hox gene families provides insights of decapod evolution.</title>
        <authorList>
            <person name="Jeong J.-H."/>
            <person name="Song I."/>
            <person name="Kim S."/>
            <person name="Choi T."/>
            <person name="Kim D."/>
            <person name="Ryu S."/>
            <person name="Kim W."/>
        </authorList>
    </citation>
    <scope>NUCLEOTIDE SEQUENCE [LARGE SCALE GENOMIC DNA]</scope>
    <source>
        <tissue evidence="2">Muscle</tissue>
    </source>
</reference>
<name>A0A5B7DED8_PORTR</name>
<accession>A0A5B7DED8</accession>
<dbReference type="AlphaFoldDB" id="A0A5B7DED8"/>
<dbReference type="Proteomes" id="UP000324222">
    <property type="component" value="Unassembled WGS sequence"/>
</dbReference>
<feature type="compositionally biased region" description="Basic and acidic residues" evidence="1">
    <location>
        <begin position="80"/>
        <end position="109"/>
    </location>
</feature>
<keyword evidence="3" id="KW-1185">Reference proteome</keyword>
<gene>
    <name evidence="2" type="ORF">E2C01_012381</name>
</gene>
<evidence type="ECO:0000256" key="1">
    <source>
        <dbReference type="SAM" id="MobiDB-lite"/>
    </source>
</evidence>
<proteinExistence type="predicted"/>
<feature type="compositionally biased region" description="Polar residues" evidence="1">
    <location>
        <begin position="66"/>
        <end position="77"/>
    </location>
</feature>
<evidence type="ECO:0000313" key="3">
    <source>
        <dbReference type="Proteomes" id="UP000324222"/>
    </source>
</evidence>
<protein>
    <submittedName>
        <fullName evidence="2">Uncharacterized protein</fullName>
    </submittedName>
</protein>
<evidence type="ECO:0000313" key="2">
    <source>
        <dbReference type="EMBL" id="MPC19466.1"/>
    </source>
</evidence>
<comment type="caution">
    <text evidence="2">The sequence shown here is derived from an EMBL/GenBank/DDBJ whole genome shotgun (WGS) entry which is preliminary data.</text>
</comment>
<sequence length="109" mass="12204">MLSAAELKDRRWNILWERAASGAAGRKQLPRREMELGLHLGEHWAPCDCCGGVCTISHLIGPPLLTSPQPSQYTTARHYSAREPTPRYDHPRPVTTSHDKPRPATTSHD</sequence>